<organism evidence="5 6">
    <name type="scientific">Variovorax boronicumulans</name>
    <dbReference type="NCBI Taxonomy" id="436515"/>
    <lineage>
        <taxon>Bacteria</taxon>
        <taxon>Pseudomonadati</taxon>
        <taxon>Pseudomonadota</taxon>
        <taxon>Betaproteobacteria</taxon>
        <taxon>Burkholderiales</taxon>
        <taxon>Comamonadaceae</taxon>
        <taxon>Variovorax</taxon>
    </lineage>
</organism>
<keyword evidence="2" id="KW-0067">ATP-binding</keyword>
<feature type="domain" description="Zeta toxin" evidence="4">
    <location>
        <begin position="127"/>
        <end position="214"/>
    </location>
</feature>
<reference evidence="5" key="1">
    <citation type="submission" date="2023-07" db="EMBL/GenBank/DDBJ databases">
        <title>Sorghum-associated microbial communities from plants grown in Nebraska, USA.</title>
        <authorList>
            <person name="Schachtman D."/>
        </authorList>
    </citation>
    <scope>NUCLEOTIDE SEQUENCE</scope>
    <source>
        <strain evidence="5">DS3754</strain>
    </source>
</reference>
<feature type="region of interest" description="Disordered" evidence="3">
    <location>
        <begin position="264"/>
        <end position="316"/>
    </location>
</feature>
<evidence type="ECO:0000259" key="4">
    <source>
        <dbReference type="Pfam" id="PF06414"/>
    </source>
</evidence>
<sequence>MEKIQRKEFTQPDRAAVQDELIRAIEVDPEPFLAAYAADPNNHGGRYVSADAFKDTFEAFRQSPEARNRYNTPVHNSAAVLASEQFKRALRDGSDPNRDAALFLTGIPGAGKTSVVMGAGFPEHARVLFEGQMHRPEPAFEKIQAALDAGLTPVVIAVHVTPEVALRRTFQRFEEYGRGASIELMGAIQAGLPEGLRKIHEKFGDSVALTVLDNRHPGHHKDLNGWQHLKQLSQEGNHERISQRLRAELERHREEGRISDACYRQANGDAPLDPSQVLAAKGHRGDQRDDNQRTDSAGRGQAAQLSGHDSDTPRPPRAVAFATLSETEALTKHPELMGAFRELAAAREKAATQHPRDPQIQAQELAASRSDIQRRLDDGRIPPLPTLARPAAERPRER</sequence>
<feature type="compositionally biased region" description="Basic and acidic residues" evidence="3">
    <location>
        <begin position="371"/>
        <end position="380"/>
    </location>
</feature>
<evidence type="ECO:0000256" key="1">
    <source>
        <dbReference type="ARBA" id="ARBA00022741"/>
    </source>
</evidence>
<dbReference type="EMBL" id="JAUSRD010000027">
    <property type="protein sequence ID" value="MDP9897413.1"/>
    <property type="molecule type" value="Genomic_DNA"/>
</dbReference>
<dbReference type="InterPro" id="IPR027417">
    <property type="entry name" value="P-loop_NTPase"/>
</dbReference>
<name>A0AAW8D9U1_9BURK</name>
<comment type="caution">
    <text evidence="5">The sequence shown here is derived from an EMBL/GenBank/DDBJ whole genome shotgun (WGS) entry which is preliminary data.</text>
</comment>
<feature type="compositionally biased region" description="Basic and acidic residues" evidence="3">
    <location>
        <begin position="283"/>
        <end position="293"/>
    </location>
</feature>
<dbReference type="Pfam" id="PF06414">
    <property type="entry name" value="Zeta_toxin"/>
    <property type="match status" value="1"/>
</dbReference>
<dbReference type="GO" id="GO:0005524">
    <property type="term" value="F:ATP binding"/>
    <property type="evidence" value="ECO:0007669"/>
    <property type="project" value="UniProtKB-KW"/>
</dbReference>
<evidence type="ECO:0000256" key="3">
    <source>
        <dbReference type="SAM" id="MobiDB-lite"/>
    </source>
</evidence>
<dbReference type="AlphaFoldDB" id="A0AAW8D9U1"/>
<dbReference type="InterPro" id="IPR010488">
    <property type="entry name" value="Zeta_toxin_domain"/>
</dbReference>
<evidence type="ECO:0000313" key="6">
    <source>
        <dbReference type="Proteomes" id="UP001242045"/>
    </source>
</evidence>
<keyword evidence="1" id="KW-0547">Nucleotide-binding</keyword>
<evidence type="ECO:0000256" key="2">
    <source>
        <dbReference type="ARBA" id="ARBA00022840"/>
    </source>
</evidence>
<protein>
    <recommendedName>
        <fullName evidence="4">Zeta toxin domain-containing protein</fullName>
    </recommendedName>
</protein>
<accession>A0AAW8D9U1</accession>
<proteinExistence type="predicted"/>
<gene>
    <name evidence="5" type="ORF">J2W31_006557</name>
</gene>
<feature type="region of interest" description="Disordered" evidence="3">
    <location>
        <begin position="346"/>
        <end position="398"/>
    </location>
</feature>
<dbReference type="GO" id="GO:0016301">
    <property type="term" value="F:kinase activity"/>
    <property type="evidence" value="ECO:0007669"/>
    <property type="project" value="InterPro"/>
</dbReference>
<feature type="compositionally biased region" description="Basic and acidic residues" evidence="3">
    <location>
        <begin position="346"/>
        <end position="357"/>
    </location>
</feature>
<dbReference type="Proteomes" id="UP001242045">
    <property type="component" value="Unassembled WGS sequence"/>
</dbReference>
<dbReference type="RefSeq" id="WP_307687347.1">
    <property type="nucleotide sequence ID" value="NZ_JAUSRD010000027.1"/>
</dbReference>
<dbReference type="Gene3D" id="3.40.50.300">
    <property type="entry name" value="P-loop containing nucleotide triphosphate hydrolases"/>
    <property type="match status" value="1"/>
</dbReference>
<evidence type="ECO:0000313" key="5">
    <source>
        <dbReference type="EMBL" id="MDP9897413.1"/>
    </source>
</evidence>